<dbReference type="InterPro" id="IPR059000">
    <property type="entry name" value="ATPase_P-type_domA"/>
</dbReference>
<comment type="caution">
    <text evidence="13">The sequence shown here is derived from an EMBL/GenBank/DDBJ whole genome shotgun (WGS) entry which is preliminary data.</text>
</comment>
<dbReference type="InterPro" id="IPR006068">
    <property type="entry name" value="ATPase_P-typ_cation-transptr_C"/>
</dbReference>
<feature type="transmembrane region" description="Helical" evidence="11">
    <location>
        <begin position="823"/>
        <end position="845"/>
    </location>
</feature>
<evidence type="ECO:0000313" key="13">
    <source>
        <dbReference type="EMBL" id="MDR9894604.1"/>
    </source>
</evidence>
<dbReference type="NCBIfam" id="TIGR01494">
    <property type="entry name" value="ATPase_P-type"/>
    <property type="match status" value="2"/>
</dbReference>
<dbReference type="GO" id="GO:0005524">
    <property type="term" value="F:ATP binding"/>
    <property type="evidence" value="ECO:0007669"/>
    <property type="project" value="UniProtKB-KW"/>
</dbReference>
<dbReference type="PRINTS" id="PR00119">
    <property type="entry name" value="CATATPASE"/>
</dbReference>
<feature type="transmembrane region" description="Helical" evidence="11">
    <location>
        <begin position="857"/>
        <end position="877"/>
    </location>
</feature>
<dbReference type="GO" id="GO:0016887">
    <property type="term" value="F:ATP hydrolysis activity"/>
    <property type="evidence" value="ECO:0007669"/>
    <property type="project" value="InterPro"/>
</dbReference>
<feature type="domain" description="Cation-transporting P-type ATPase N-terminal" evidence="12">
    <location>
        <begin position="4"/>
        <end position="77"/>
    </location>
</feature>
<keyword evidence="3" id="KW-1003">Cell membrane</keyword>
<dbReference type="Pfam" id="PF00689">
    <property type="entry name" value="Cation_ATPase_C"/>
    <property type="match status" value="1"/>
</dbReference>
<dbReference type="Gene3D" id="3.40.1110.10">
    <property type="entry name" value="Calcium-transporting ATPase, cytoplasmic domain N"/>
    <property type="match status" value="1"/>
</dbReference>
<dbReference type="SUPFAM" id="SSF81665">
    <property type="entry name" value="Calcium ATPase, transmembrane domain M"/>
    <property type="match status" value="1"/>
</dbReference>
<dbReference type="InterPro" id="IPR044492">
    <property type="entry name" value="P_typ_ATPase_HD_dom"/>
</dbReference>
<evidence type="ECO:0000256" key="3">
    <source>
        <dbReference type="ARBA" id="ARBA00022475"/>
    </source>
</evidence>
<dbReference type="InterPro" id="IPR036412">
    <property type="entry name" value="HAD-like_sf"/>
</dbReference>
<dbReference type="GO" id="GO:0005886">
    <property type="term" value="C:plasma membrane"/>
    <property type="evidence" value="ECO:0007669"/>
    <property type="project" value="UniProtKB-SubCell"/>
</dbReference>
<keyword evidence="10 11" id="KW-0472">Membrane</keyword>
<dbReference type="InterPro" id="IPR001757">
    <property type="entry name" value="P_typ_ATPase"/>
</dbReference>
<feature type="transmembrane region" description="Helical" evidence="11">
    <location>
        <begin position="270"/>
        <end position="297"/>
    </location>
</feature>
<dbReference type="PANTHER" id="PTHR43294">
    <property type="entry name" value="SODIUM/POTASSIUM-TRANSPORTING ATPASE SUBUNIT ALPHA"/>
    <property type="match status" value="1"/>
</dbReference>
<dbReference type="Proteomes" id="UP000667802">
    <property type="component" value="Unassembled WGS sequence"/>
</dbReference>
<dbReference type="FunFam" id="2.70.150.10:FF:000016">
    <property type="entry name" value="Calcium-transporting P-type ATPase putative"/>
    <property type="match status" value="1"/>
</dbReference>
<evidence type="ECO:0000256" key="6">
    <source>
        <dbReference type="ARBA" id="ARBA00022741"/>
    </source>
</evidence>
<keyword evidence="6" id="KW-0547">Nucleotide-binding</keyword>
<dbReference type="InterPro" id="IPR050510">
    <property type="entry name" value="Cation_transp_ATPase_P-type"/>
</dbReference>
<dbReference type="SUPFAM" id="SSF81660">
    <property type="entry name" value="Metal cation-transporting ATPase, ATP-binding domain N"/>
    <property type="match status" value="1"/>
</dbReference>
<dbReference type="SUPFAM" id="SSF81653">
    <property type="entry name" value="Calcium ATPase, transduction domain A"/>
    <property type="match status" value="1"/>
</dbReference>
<evidence type="ECO:0000256" key="4">
    <source>
        <dbReference type="ARBA" id="ARBA00022692"/>
    </source>
</evidence>
<keyword evidence="4 11" id="KW-0812">Transmembrane</keyword>
<keyword evidence="5" id="KW-0479">Metal-binding</keyword>
<evidence type="ECO:0000256" key="8">
    <source>
        <dbReference type="ARBA" id="ARBA00022967"/>
    </source>
</evidence>
<gene>
    <name evidence="13" type="ORF">G7B40_008470</name>
</gene>
<dbReference type="SUPFAM" id="SSF56784">
    <property type="entry name" value="HAD-like"/>
    <property type="match status" value="1"/>
</dbReference>
<name>A0AAP5M9N6_9CYAN</name>
<dbReference type="GO" id="GO:0046872">
    <property type="term" value="F:metal ion binding"/>
    <property type="evidence" value="ECO:0007669"/>
    <property type="project" value="UniProtKB-KW"/>
</dbReference>
<dbReference type="InterPro" id="IPR018303">
    <property type="entry name" value="ATPase_P-typ_P_site"/>
</dbReference>
<dbReference type="SFLD" id="SFLDF00027">
    <property type="entry name" value="p-type_atpase"/>
    <property type="match status" value="1"/>
</dbReference>
<dbReference type="InterPro" id="IPR023214">
    <property type="entry name" value="HAD_sf"/>
</dbReference>
<organism evidence="13 14">
    <name type="scientific">Aetokthonos hydrillicola Thurmond2011</name>
    <dbReference type="NCBI Taxonomy" id="2712845"/>
    <lineage>
        <taxon>Bacteria</taxon>
        <taxon>Bacillati</taxon>
        <taxon>Cyanobacteriota</taxon>
        <taxon>Cyanophyceae</taxon>
        <taxon>Nostocales</taxon>
        <taxon>Hapalosiphonaceae</taxon>
        <taxon>Aetokthonos</taxon>
    </lineage>
</organism>
<keyword evidence="14" id="KW-1185">Reference proteome</keyword>
<feature type="transmembrane region" description="Helical" evidence="11">
    <location>
        <begin position="790"/>
        <end position="811"/>
    </location>
</feature>
<evidence type="ECO:0000256" key="10">
    <source>
        <dbReference type="ARBA" id="ARBA00023136"/>
    </source>
</evidence>
<dbReference type="RefSeq" id="WP_208344843.1">
    <property type="nucleotide sequence ID" value="NZ_CAWQFN010000545.1"/>
</dbReference>
<dbReference type="SMART" id="SM00831">
    <property type="entry name" value="Cation_ATPase_N"/>
    <property type="match status" value="1"/>
</dbReference>
<dbReference type="PROSITE" id="PS00154">
    <property type="entry name" value="ATPASE_E1_E2"/>
    <property type="match status" value="1"/>
</dbReference>
<dbReference type="GO" id="GO:0019829">
    <property type="term" value="F:ATPase-coupled monoatomic cation transmembrane transporter activity"/>
    <property type="evidence" value="ECO:0007669"/>
    <property type="project" value="UniProtKB-ARBA"/>
</dbReference>
<dbReference type="GO" id="GO:0046873">
    <property type="term" value="F:metal ion transmembrane transporter activity"/>
    <property type="evidence" value="ECO:0007669"/>
    <property type="project" value="UniProtKB-ARBA"/>
</dbReference>
<dbReference type="Pfam" id="PF13246">
    <property type="entry name" value="Cation_ATPase"/>
    <property type="match status" value="1"/>
</dbReference>
<evidence type="ECO:0000256" key="1">
    <source>
        <dbReference type="ARBA" id="ARBA00004651"/>
    </source>
</evidence>
<evidence type="ECO:0000259" key="12">
    <source>
        <dbReference type="SMART" id="SM00831"/>
    </source>
</evidence>
<dbReference type="EMBL" id="JAALHA020000003">
    <property type="protein sequence ID" value="MDR9894604.1"/>
    <property type="molecule type" value="Genomic_DNA"/>
</dbReference>
<dbReference type="SFLD" id="SFLDG00002">
    <property type="entry name" value="C1.7:_P-type_atpase_like"/>
    <property type="match status" value="1"/>
</dbReference>
<dbReference type="AlphaFoldDB" id="A0AAP5M9N6"/>
<evidence type="ECO:0000313" key="14">
    <source>
        <dbReference type="Proteomes" id="UP000667802"/>
    </source>
</evidence>
<feature type="transmembrane region" description="Helical" evidence="11">
    <location>
        <begin position="82"/>
        <end position="100"/>
    </location>
</feature>
<evidence type="ECO:0000256" key="9">
    <source>
        <dbReference type="ARBA" id="ARBA00022989"/>
    </source>
</evidence>
<dbReference type="FunFam" id="3.40.50.1000:FF:000083">
    <property type="entry name" value="Sodium/potassium-transporting ATPase subunit alpha"/>
    <property type="match status" value="1"/>
</dbReference>
<keyword evidence="9 11" id="KW-1133">Transmembrane helix</keyword>
<dbReference type="PRINTS" id="PR00120">
    <property type="entry name" value="HATPASE"/>
</dbReference>
<accession>A0AAP5M9N6</accession>
<feature type="transmembrane region" description="Helical" evidence="11">
    <location>
        <begin position="756"/>
        <end position="784"/>
    </location>
</feature>
<dbReference type="SFLD" id="SFLDS00003">
    <property type="entry name" value="Haloacid_Dehalogenase"/>
    <property type="match status" value="1"/>
</dbReference>
<evidence type="ECO:0000256" key="5">
    <source>
        <dbReference type="ARBA" id="ARBA00022723"/>
    </source>
</evidence>
<feature type="transmembrane region" description="Helical" evidence="11">
    <location>
        <begin position="246"/>
        <end position="264"/>
    </location>
</feature>
<comment type="similarity">
    <text evidence="2">Belongs to the cation transport ATPase (P-type) (TC 3.A.3) family. Type IIA subfamily.</text>
</comment>
<dbReference type="CDD" id="cd02089">
    <property type="entry name" value="P-type_ATPase_Ca_prok"/>
    <property type="match status" value="1"/>
</dbReference>
<comment type="subcellular location">
    <subcellularLocation>
        <location evidence="1">Cell membrane</location>
        <topology evidence="1">Multi-pass membrane protein</topology>
    </subcellularLocation>
</comment>
<dbReference type="InterPro" id="IPR023299">
    <property type="entry name" value="ATPase_P-typ_cyto_dom_N"/>
</dbReference>
<dbReference type="InterPro" id="IPR008250">
    <property type="entry name" value="ATPase_P-typ_transduc_dom_A_sf"/>
</dbReference>
<dbReference type="Pfam" id="PF00690">
    <property type="entry name" value="Cation_ATPase_N"/>
    <property type="match status" value="1"/>
</dbReference>
<keyword evidence="7" id="KW-0067">ATP-binding</keyword>
<protein>
    <submittedName>
        <fullName evidence="13">Cation-translocating P-type ATPase</fullName>
    </submittedName>
</protein>
<dbReference type="InterPro" id="IPR004014">
    <property type="entry name" value="ATPase_P-typ_cation-transptr_N"/>
</dbReference>
<keyword evidence="8" id="KW-1278">Translocase</keyword>
<feature type="transmembrane region" description="Helical" evidence="11">
    <location>
        <begin position="57"/>
        <end position="76"/>
    </location>
</feature>
<evidence type="ECO:0000256" key="7">
    <source>
        <dbReference type="ARBA" id="ARBA00022840"/>
    </source>
</evidence>
<dbReference type="InterPro" id="IPR023298">
    <property type="entry name" value="ATPase_P-typ_TM_dom_sf"/>
</dbReference>
<proteinExistence type="inferred from homology"/>
<dbReference type="PANTHER" id="PTHR43294:SF21">
    <property type="entry name" value="CATION TRANSPORTING ATPASE"/>
    <property type="match status" value="1"/>
</dbReference>
<dbReference type="GO" id="GO:0098662">
    <property type="term" value="P:inorganic cation transmembrane transport"/>
    <property type="evidence" value="ECO:0007669"/>
    <property type="project" value="UniProtKB-ARBA"/>
</dbReference>
<dbReference type="Pfam" id="PF00122">
    <property type="entry name" value="E1-E2_ATPase"/>
    <property type="match status" value="1"/>
</dbReference>
<dbReference type="GO" id="GO:0015662">
    <property type="term" value="F:P-type ion transporter activity"/>
    <property type="evidence" value="ECO:0007669"/>
    <property type="project" value="UniProtKB-ARBA"/>
</dbReference>
<dbReference type="Gene3D" id="1.20.1110.10">
    <property type="entry name" value="Calcium-transporting ATPase, transmembrane domain"/>
    <property type="match status" value="1"/>
</dbReference>
<reference evidence="14" key="1">
    <citation type="journal article" date="2021" name="Science">
        <title>Hunting the eagle killer: A cyanobacterial neurotoxin causes vacuolar myelinopathy.</title>
        <authorList>
            <person name="Breinlinger S."/>
            <person name="Phillips T.J."/>
            <person name="Haram B.N."/>
            <person name="Mares J."/>
            <person name="Martinez Yerena J.A."/>
            <person name="Hrouzek P."/>
            <person name="Sobotka R."/>
            <person name="Henderson W.M."/>
            <person name="Schmieder P."/>
            <person name="Williams S.M."/>
            <person name="Lauderdale J.D."/>
            <person name="Wilde H.D."/>
            <person name="Gerrin W."/>
            <person name="Kust A."/>
            <person name="Washington J.W."/>
            <person name="Wagner C."/>
            <person name="Geier B."/>
            <person name="Liebeke M."/>
            <person name="Enke H."/>
            <person name="Niedermeyer T.H.J."/>
            <person name="Wilde S.B."/>
        </authorList>
    </citation>
    <scope>NUCLEOTIDE SEQUENCE [LARGE SCALE GENOMIC DNA]</scope>
    <source>
        <strain evidence="14">Thurmond2011</strain>
    </source>
</reference>
<dbReference type="Gene3D" id="3.40.50.1000">
    <property type="entry name" value="HAD superfamily/HAD-like"/>
    <property type="match status" value="1"/>
</dbReference>
<evidence type="ECO:0000256" key="2">
    <source>
        <dbReference type="ARBA" id="ARBA00005675"/>
    </source>
</evidence>
<evidence type="ECO:0000256" key="11">
    <source>
        <dbReference type="SAM" id="Phobius"/>
    </source>
</evidence>
<dbReference type="Gene3D" id="2.70.150.10">
    <property type="entry name" value="Calcium-transporting ATPase, cytoplasmic transduction domain A"/>
    <property type="match status" value="1"/>
</dbReference>
<sequence length="907" mass="99156">MGIPWYQLEAEQVVQHFKTDASTGLKQNEASRRLQSGVNELAERASKSEWQIIWEQLTASTVVILLVAALVSAFLGDYKDTVAILAIVVLSVGIGFNQEYRTLQALAALKKLAVPKVRVLREGQCQELGARELVPGDIILLEAGNSVPADSRLLESVNLRVAESALTGEATAIDKHTRALGDGELPLGDRVNMVYMGTTVIYGRGRAVVTETGMNTELGNIADLVQTVEQQATPLQKRLDQLSQKLIVASLILVGLIFVLGLLRGENLRVMFLTGVSVAVAVVPEGLPAIVTIALAIGAQRMLKQHALIRKLPAVETLGCVSVICFDKTGTLTENLMTVTVLDVAGRKFNLEKSPIDQKEVSLNLLLAASALCNDAIETLGDPTEVALVVAANRLGLHKRNLEKTFPRIAEVPFDSDRKRMTTIHYRPKQGEHEGYLAPSPLSYLSPSSYIAFTKGSVGSLLDASIQVWVNDHAETLEQNWRDRIINANNQLAQTGIRVLGVAFQQWEALPEIINIDSIEKNLVFIGLVGMIDPLRAEVKQSVEICTVAGIRLIMITGDHPLIAQHIAQELGITSNTSLLTGFDLNQLQAKELIDRVKSVSVYARVSPQQKLRIVEALQQQGQIVAMTGDGVNDAPALRKADIGVAMGVMGSDVAKEAADMVLLDDNFATIVAAVKEGRVIYDNIRKSIKYLLSSNSGEICVMLLAPFLGMPLPLLPIQILWINLMTDGLPALALSVEPAEQNTMNRPPHSQKDNIFGWEMVLEIICIGLILGLLCLGIGYWFWQIDREANWQTMLFTVLTFSEIAIALALRSERNSLFEIGLFSNPQLLAAVVLTFGLQLAVIYVPFLEDVFQTKPLSLCDLALSIVVSTIVFWFIELKKLIVRRLFAQATQNGISRGDDKSRSSP</sequence>